<dbReference type="SUPFAM" id="SSF52058">
    <property type="entry name" value="L domain-like"/>
    <property type="match status" value="1"/>
</dbReference>
<proteinExistence type="predicted"/>
<reference evidence="1" key="1">
    <citation type="submission" date="2015-12" db="EMBL/GenBank/DDBJ databases">
        <title>Gene expression during late stages of embryo sac development: a critical building block for successful pollen-pistil interactions.</title>
        <authorList>
            <person name="Liu Y."/>
            <person name="Joly V."/>
            <person name="Sabar M."/>
            <person name="Matton D.P."/>
        </authorList>
    </citation>
    <scope>NUCLEOTIDE SEQUENCE</scope>
</reference>
<accession>A0A0V0H4L1</accession>
<dbReference type="Gene3D" id="3.80.10.10">
    <property type="entry name" value="Ribonuclease Inhibitor"/>
    <property type="match status" value="1"/>
</dbReference>
<organism evidence="1">
    <name type="scientific">Solanum chacoense</name>
    <name type="common">Chaco potato</name>
    <dbReference type="NCBI Taxonomy" id="4108"/>
    <lineage>
        <taxon>Eukaryota</taxon>
        <taxon>Viridiplantae</taxon>
        <taxon>Streptophyta</taxon>
        <taxon>Embryophyta</taxon>
        <taxon>Tracheophyta</taxon>
        <taxon>Spermatophyta</taxon>
        <taxon>Magnoliopsida</taxon>
        <taxon>eudicotyledons</taxon>
        <taxon>Gunneridae</taxon>
        <taxon>Pentapetalae</taxon>
        <taxon>asterids</taxon>
        <taxon>lamiids</taxon>
        <taxon>Solanales</taxon>
        <taxon>Solanaceae</taxon>
        <taxon>Solanoideae</taxon>
        <taxon>Solaneae</taxon>
        <taxon>Solanum</taxon>
    </lineage>
</organism>
<dbReference type="EMBL" id="GEDG01026197">
    <property type="protein sequence ID" value="JAP14704.1"/>
    <property type="molecule type" value="Transcribed_RNA"/>
</dbReference>
<dbReference type="InterPro" id="IPR032675">
    <property type="entry name" value="LRR_dom_sf"/>
</dbReference>
<name>A0A0V0H4L1_SOLCH</name>
<evidence type="ECO:0000313" key="1">
    <source>
        <dbReference type="EMBL" id="JAP14704.1"/>
    </source>
</evidence>
<sequence length="120" mass="13501">MHLSSLTEIGINDFGIKTLPDRFGNLTSLETLELVRCRRLQHLDFLDAMPKFTCFLKLYLCTLTISNSTGALNNNSCIATVALKFISFCRLSFTTRAKRSSPFRPCLGTEQPFPGTEVYI</sequence>
<dbReference type="AlphaFoldDB" id="A0A0V0H4L1"/>
<protein>
    <submittedName>
        <fullName evidence="1">Putative ovule protein</fullName>
    </submittedName>
</protein>